<feature type="compositionally biased region" description="Polar residues" evidence="2">
    <location>
        <begin position="308"/>
        <end position="322"/>
    </location>
</feature>
<feature type="region of interest" description="Disordered" evidence="2">
    <location>
        <begin position="275"/>
        <end position="338"/>
    </location>
</feature>
<dbReference type="Proteomes" id="UP001165941">
    <property type="component" value="Unassembled WGS sequence"/>
</dbReference>
<dbReference type="PANTHER" id="PTHR45615">
    <property type="entry name" value="MYOSIN HEAVY CHAIN, NON-MUSCLE"/>
    <property type="match status" value="1"/>
</dbReference>
<gene>
    <name evidence="3" type="ORF">BU61_2222</name>
</gene>
<feature type="compositionally biased region" description="Basic and acidic residues" evidence="2">
    <location>
        <begin position="297"/>
        <end position="307"/>
    </location>
</feature>
<name>A0ABX0S1M1_PONBL</name>
<evidence type="ECO:0000313" key="3">
    <source>
        <dbReference type="EMBL" id="NIG59017.1"/>
    </source>
</evidence>
<dbReference type="PANTHER" id="PTHR45615:SF8">
    <property type="entry name" value="UNCONVENTIONAL MYOSIN-XVIIIB"/>
    <property type="match status" value="1"/>
</dbReference>
<evidence type="ECO:0000313" key="4">
    <source>
        <dbReference type="Proteomes" id="UP001165941"/>
    </source>
</evidence>
<proteinExistence type="predicted"/>
<comment type="caution">
    <text evidence="3">The sequence shown here is derived from an EMBL/GenBank/DDBJ whole genome shotgun (WGS) entry which is preliminary data.</text>
</comment>
<feature type="coiled-coil region" evidence="1">
    <location>
        <begin position="198"/>
        <end position="225"/>
    </location>
</feature>
<organism evidence="3 4">
    <name type="scientific">Pontoporia blainvillei</name>
    <name type="common">Franciscana</name>
    <name type="synonym">Delphinus blainvillei</name>
    <dbReference type="NCBI Taxonomy" id="48723"/>
    <lineage>
        <taxon>Eukaryota</taxon>
        <taxon>Metazoa</taxon>
        <taxon>Chordata</taxon>
        <taxon>Craniata</taxon>
        <taxon>Vertebrata</taxon>
        <taxon>Euteleostomi</taxon>
        <taxon>Mammalia</taxon>
        <taxon>Eutheria</taxon>
        <taxon>Laurasiatheria</taxon>
        <taxon>Artiodactyla</taxon>
        <taxon>Whippomorpha</taxon>
        <taxon>Cetacea</taxon>
        <taxon>Odontoceti</taxon>
        <taxon>Pontoporiidae</taxon>
        <taxon>Pontoporia</taxon>
    </lineage>
</organism>
<keyword evidence="1" id="KW-0175">Coiled coil</keyword>
<feature type="coiled-coil region" evidence="1">
    <location>
        <begin position="66"/>
        <end position="135"/>
    </location>
</feature>
<sequence length="338" mass="38077">MLVTRCCRLRFHETLKLQQSEARCEDALKTQKALTADLESMHSELESMTRSKSLVDQQLYRLQFERADLLKHIEEDQDDLNDLMQKHKDLIAQSAADIGQIQELQLQLEEAKKEKQKLQEQLQVAQMRIEYLEQSTVDRAIVSRQEAVICDLENKTGFQKVQIKRFEVLVVRLRDSLMKMGEELSQAATAESQQRESSQYYQRRLEELKVDMEELVQREAEASRRAFSETTQNVLLFGPEGFKSQSSSPPCPVHSGFVTGLTTLSSCSKYVSRATASGGQCHPHSSAPDKPAALLSCRDEVKLRRDPGSQTDPSPVTGSASTRLGPGRGKGSFFQLPG</sequence>
<keyword evidence="4" id="KW-1185">Reference proteome</keyword>
<dbReference type="EMBL" id="PGGH01076180">
    <property type="protein sequence ID" value="NIG59017.1"/>
    <property type="molecule type" value="Genomic_DNA"/>
</dbReference>
<evidence type="ECO:0000256" key="2">
    <source>
        <dbReference type="SAM" id="MobiDB-lite"/>
    </source>
</evidence>
<protein>
    <submittedName>
        <fullName evidence="3">Unconventional myosin-XVIIIb</fullName>
    </submittedName>
</protein>
<evidence type="ECO:0000256" key="1">
    <source>
        <dbReference type="SAM" id="Coils"/>
    </source>
</evidence>
<accession>A0ABX0S1M1</accession>
<reference evidence="3" key="1">
    <citation type="submission" date="2018-05" db="EMBL/GenBank/DDBJ databases">
        <authorList>
            <person name="Pedro S.L.S."/>
            <person name="Freitas R.C."/>
            <person name="Barreto A.S."/>
            <person name="Lima A.O.S."/>
        </authorList>
    </citation>
    <scope>NUCLEOTIDE SEQUENCE</scope>
    <source>
        <strain evidence="3">BP203</strain>
        <tissue evidence="3">Muscle</tissue>
    </source>
</reference>